<name>A0A813JQ73_POLGL</name>
<dbReference type="InterPro" id="IPR000898">
    <property type="entry name" value="Indolamine_dOase"/>
</dbReference>
<comment type="caution">
    <text evidence="5">The sequence shown here is derived from an EMBL/GenBank/DDBJ whole genome shotgun (WGS) entry which is preliminary data.</text>
</comment>
<dbReference type="Pfam" id="PF01231">
    <property type="entry name" value="IDO"/>
    <property type="match status" value="2"/>
</dbReference>
<evidence type="ECO:0000256" key="4">
    <source>
        <dbReference type="SAM" id="MobiDB-lite"/>
    </source>
</evidence>
<dbReference type="PANTHER" id="PTHR28657:SF5">
    <property type="entry name" value="INDOLEAMINE 2,3-DIOXYGENASE"/>
    <property type="match status" value="1"/>
</dbReference>
<gene>
    <name evidence="5" type="ORF">PGLA2088_LOCUS22537</name>
</gene>
<accession>A0A813JQ73</accession>
<comment type="similarity">
    <text evidence="1">Belongs to the indoleamine 2,3-dioxygenase family.</text>
</comment>
<evidence type="ECO:0000256" key="2">
    <source>
        <dbReference type="ARBA" id="ARBA00022723"/>
    </source>
</evidence>
<evidence type="ECO:0000313" key="5">
    <source>
        <dbReference type="EMBL" id="CAE8681656.1"/>
    </source>
</evidence>
<organism evidence="5 6">
    <name type="scientific">Polarella glacialis</name>
    <name type="common">Dinoflagellate</name>
    <dbReference type="NCBI Taxonomy" id="89957"/>
    <lineage>
        <taxon>Eukaryota</taxon>
        <taxon>Sar</taxon>
        <taxon>Alveolata</taxon>
        <taxon>Dinophyceae</taxon>
        <taxon>Suessiales</taxon>
        <taxon>Suessiaceae</taxon>
        <taxon>Polarella</taxon>
    </lineage>
</organism>
<dbReference type="EMBL" id="CAJNNW010025980">
    <property type="protein sequence ID" value="CAE8681656.1"/>
    <property type="molecule type" value="Genomic_DNA"/>
</dbReference>
<dbReference type="GO" id="GO:0046872">
    <property type="term" value="F:metal ion binding"/>
    <property type="evidence" value="ECO:0007669"/>
    <property type="project" value="UniProtKB-KW"/>
</dbReference>
<reference evidence="5" key="1">
    <citation type="submission" date="2021-02" db="EMBL/GenBank/DDBJ databases">
        <authorList>
            <person name="Dougan E. K."/>
            <person name="Rhodes N."/>
            <person name="Thang M."/>
            <person name="Chan C."/>
        </authorList>
    </citation>
    <scope>NUCLEOTIDE SEQUENCE</scope>
</reference>
<dbReference type="AlphaFoldDB" id="A0A813JQ73"/>
<evidence type="ECO:0000256" key="1">
    <source>
        <dbReference type="ARBA" id="ARBA00007119"/>
    </source>
</evidence>
<sequence length="242" mass="26315">VLAEVDSVRETYHLSEDGGFLPSRCCLLLPTAWAALEGIAAELAALNMSGRLRSAVDALPPSFDLKCVEELSEDELHRAYVLLGQLVHSYVHGPAVPWNLLSSENSASKKGSPAAPPLPDNTNSSNNNSNNNNDNSSSNINNSNSHNSNSHSNSHSNNNHSSRNTVPPQLARPWLEVCRRLQMPAVLTAGATDLWNWRLKDAAGPWELSDMDLLTSLTGTSTERMFLSVGRATGSWQHFFVS</sequence>
<keyword evidence="3" id="KW-0408">Iron</keyword>
<dbReference type="GO" id="GO:0019441">
    <property type="term" value="P:L-tryptophan catabolic process to kynurenine"/>
    <property type="evidence" value="ECO:0007669"/>
    <property type="project" value="InterPro"/>
</dbReference>
<dbReference type="GO" id="GO:0034354">
    <property type="term" value="P:'de novo' NAD+ biosynthetic process from L-tryptophan"/>
    <property type="evidence" value="ECO:0007669"/>
    <property type="project" value="TreeGrafter"/>
</dbReference>
<dbReference type="GO" id="GO:0020037">
    <property type="term" value="F:heme binding"/>
    <property type="evidence" value="ECO:0007669"/>
    <property type="project" value="InterPro"/>
</dbReference>
<dbReference type="Proteomes" id="UP000626109">
    <property type="component" value="Unassembled WGS sequence"/>
</dbReference>
<keyword evidence="2" id="KW-0479">Metal-binding</keyword>
<dbReference type="GO" id="GO:0033754">
    <property type="term" value="F:indoleamine 2,3-dioxygenase activity"/>
    <property type="evidence" value="ECO:0007669"/>
    <property type="project" value="TreeGrafter"/>
</dbReference>
<dbReference type="InterPro" id="IPR037217">
    <property type="entry name" value="Trp/Indoleamine_2_3_dOase-like"/>
</dbReference>
<dbReference type="PANTHER" id="PTHR28657">
    <property type="entry name" value="INDOLEAMINE 2,3-DIOXYGENASE"/>
    <property type="match status" value="1"/>
</dbReference>
<evidence type="ECO:0000313" key="6">
    <source>
        <dbReference type="Proteomes" id="UP000626109"/>
    </source>
</evidence>
<feature type="region of interest" description="Disordered" evidence="4">
    <location>
        <begin position="105"/>
        <end position="167"/>
    </location>
</feature>
<feature type="non-terminal residue" evidence="5">
    <location>
        <position position="1"/>
    </location>
</feature>
<dbReference type="SUPFAM" id="SSF140959">
    <property type="entry name" value="Indolic compounds 2,3-dioxygenase-like"/>
    <property type="match status" value="1"/>
</dbReference>
<evidence type="ECO:0000256" key="3">
    <source>
        <dbReference type="ARBA" id="ARBA00023004"/>
    </source>
</evidence>
<feature type="compositionally biased region" description="Low complexity" evidence="4">
    <location>
        <begin position="121"/>
        <end position="164"/>
    </location>
</feature>
<dbReference type="GO" id="GO:0005737">
    <property type="term" value="C:cytoplasm"/>
    <property type="evidence" value="ECO:0007669"/>
    <property type="project" value="TreeGrafter"/>
</dbReference>
<protein>
    <submittedName>
        <fullName evidence="5">Uncharacterized protein</fullName>
    </submittedName>
</protein>
<proteinExistence type="inferred from homology"/>